<dbReference type="InterPro" id="IPR036388">
    <property type="entry name" value="WH-like_DNA-bd_sf"/>
</dbReference>
<evidence type="ECO:0000256" key="5">
    <source>
        <dbReference type="ARBA" id="ARBA00023163"/>
    </source>
</evidence>
<evidence type="ECO:0000256" key="3">
    <source>
        <dbReference type="ARBA" id="ARBA00023015"/>
    </source>
</evidence>
<dbReference type="GO" id="GO:0030170">
    <property type="term" value="F:pyridoxal phosphate binding"/>
    <property type="evidence" value="ECO:0007669"/>
    <property type="project" value="InterPro"/>
</dbReference>
<protein>
    <submittedName>
        <fullName evidence="7">PLP-dependent aminotransferase family protein</fullName>
    </submittedName>
</protein>
<evidence type="ECO:0000313" key="8">
    <source>
        <dbReference type="Proteomes" id="UP000253782"/>
    </source>
</evidence>
<dbReference type="RefSeq" id="WP_114844805.1">
    <property type="nucleotide sequence ID" value="NZ_JBHSPE010000008.1"/>
</dbReference>
<evidence type="ECO:0000256" key="4">
    <source>
        <dbReference type="ARBA" id="ARBA00023125"/>
    </source>
</evidence>
<evidence type="ECO:0000313" key="7">
    <source>
        <dbReference type="EMBL" id="RDD82185.1"/>
    </source>
</evidence>
<evidence type="ECO:0000256" key="1">
    <source>
        <dbReference type="ARBA" id="ARBA00005384"/>
    </source>
</evidence>
<dbReference type="PANTHER" id="PTHR46577">
    <property type="entry name" value="HTH-TYPE TRANSCRIPTIONAL REGULATORY PROTEIN GABR"/>
    <property type="match status" value="1"/>
</dbReference>
<dbReference type="PANTHER" id="PTHR46577:SF1">
    <property type="entry name" value="HTH-TYPE TRANSCRIPTIONAL REGULATORY PROTEIN GABR"/>
    <property type="match status" value="1"/>
</dbReference>
<dbReference type="Pfam" id="PF00392">
    <property type="entry name" value="GntR"/>
    <property type="match status" value="1"/>
</dbReference>
<dbReference type="EMBL" id="QQAH01000006">
    <property type="protein sequence ID" value="RDD82185.1"/>
    <property type="molecule type" value="Genomic_DNA"/>
</dbReference>
<dbReference type="Gene3D" id="1.10.10.10">
    <property type="entry name" value="Winged helix-like DNA-binding domain superfamily/Winged helix DNA-binding domain"/>
    <property type="match status" value="1"/>
</dbReference>
<dbReference type="SMART" id="SM00345">
    <property type="entry name" value="HTH_GNTR"/>
    <property type="match status" value="1"/>
</dbReference>
<organism evidence="7 8">
    <name type="scientific">Dyella tabacisoli</name>
    <dbReference type="NCBI Taxonomy" id="2282381"/>
    <lineage>
        <taxon>Bacteria</taxon>
        <taxon>Pseudomonadati</taxon>
        <taxon>Pseudomonadota</taxon>
        <taxon>Gammaproteobacteria</taxon>
        <taxon>Lysobacterales</taxon>
        <taxon>Rhodanobacteraceae</taxon>
        <taxon>Dyella</taxon>
    </lineage>
</organism>
<dbReference type="PROSITE" id="PS50949">
    <property type="entry name" value="HTH_GNTR"/>
    <property type="match status" value="1"/>
</dbReference>
<reference evidence="7 8" key="1">
    <citation type="submission" date="2018-07" db="EMBL/GenBank/DDBJ databases">
        <title>Dyella tabacisoli L4-6T, whole genome shotgun sequence.</title>
        <authorList>
            <person name="Zhou X.-K."/>
            <person name="Li W.-J."/>
            <person name="Duan Y.-Q."/>
        </authorList>
    </citation>
    <scope>NUCLEOTIDE SEQUENCE [LARGE SCALE GENOMIC DNA]</scope>
    <source>
        <strain evidence="7 8">L4-6</strain>
    </source>
</reference>
<keyword evidence="7" id="KW-0808">Transferase</keyword>
<dbReference type="CDD" id="cd00609">
    <property type="entry name" value="AAT_like"/>
    <property type="match status" value="1"/>
</dbReference>
<dbReference type="InterPro" id="IPR015421">
    <property type="entry name" value="PyrdxlP-dep_Trfase_major"/>
</dbReference>
<dbReference type="Proteomes" id="UP000253782">
    <property type="component" value="Unassembled WGS sequence"/>
</dbReference>
<dbReference type="GO" id="GO:0003677">
    <property type="term" value="F:DNA binding"/>
    <property type="evidence" value="ECO:0007669"/>
    <property type="project" value="UniProtKB-KW"/>
</dbReference>
<dbReference type="Gene3D" id="3.40.640.10">
    <property type="entry name" value="Type I PLP-dependent aspartate aminotransferase-like (Major domain)"/>
    <property type="match status" value="1"/>
</dbReference>
<dbReference type="InterPro" id="IPR051446">
    <property type="entry name" value="HTH_trans_reg/aminotransferase"/>
</dbReference>
<keyword evidence="3" id="KW-0805">Transcription regulation</keyword>
<keyword evidence="8" id="KW-1185">Reference proteome</keyword>
<feature type="domain" description="HTH gntR-type" evidence="6">
    <location>
        <begin position="17"/>
        <end position="85"/>
    </location>
</feature>
<keyword evidence="2" id="KW-0663">Pyridoxal phosphate</keyword>
<dbReference type="InterPro" id="IPR004839">
    <property type="entry name" value="Aminotransferase_I/II_large"/>
</dbReference>
<dbReference type="GO" id="GO:0003700">
    <property type="term" value="F:DNA-binding transcription factor activity"/>
    <property type="evidence" value="ECO:0007669"/>
    <property type="project" value="InterPro"/>
</dbReference>
<accession>A0A369UQ64</accession>
<gene>
    <name evidence="7" type="ORF">DVJ77_07085</name>
</gene>
<name>A0A369UQ64_9GAMM</name>
<dbReference type="CDD" id="cd07377">
    <property type="entry name" value="WHTH_GntR"/>
    <property type="match status" value="1"/>
</dbReference>
<dbReference type="SUPFAM" id="SSF53383">
    <property type="entry name" value="PLP-dependent transferases"/>
    <property type="match status" value="1"/>
</dbReference>
<dbReference type="InterPro" id="IPR015424">
    <property type="entry name" value="PyrdxlP-dep_Trfase"/>
</dbReference>
<dbReference type="InterPro" id="IPR036390">
    <property type="entry name" value="WH_DNA-bd_sf"/>
</dbReference>
<keyword evidence="5" id="KW-0804">Transcription</keyword>
<proteinExistence type="inferred from homology"/>
<evidence type="ECO:0000259" key="6">
    <source>
        <dbReference type="PROSITE" id="PS50949"/>
    </source>
</evidence>
<keyword evidence="7" id="KW-0032">Aminotransferase</keyword>
<dbReference type="Pfam" id="PF00155">
    <property type="entry name" value="Aminotran_1_2"/>
    <property type="match status" value="1"/>
</dbReference>
<keyword evidence="4" id="KW-0238">DNA-binding</keyword>
<evidence type="ECO:0000256" key="2">
    <source>
        <dbReference type="ARBA" id="ARBA00022898"/>
    </source>
</evidence>
<dbReference type="SUPFAM" id="SSF46785">
    <property type="entry name" value="Winged helix' DNA-binding domain"/>
    <property type="match status" value="1"/>
</dbReference>
<comment type="similarity">
    <text evidence="1">In the C-terminal section; belongs to the class-I pyridoxal-phosphate-dependent aminotransferase family.</text>
</comment>
<dbReference type="OrthoDB" id="9808770at2"/>
<dbReference type="InterPro" id="IPR000524">
    <property type="entry name" value="Tscrpt_reg_HTH_GntR"/>
</dbReference>
<sequence length="503" mass="55428">MDPLFEIEIERPVAGSRDAGRFLYRQLKDAIQDGRLTAGTQLPASRKSAAFFGLSRNSVAEVYDRLSNEGLVVARHGSGTYVADLPPEPASLPSPASTYRLNTFWLQEDVTAAMGFWRDDSPTVSRAEAPIDFRPALIDSRLFPFDVYRRVSAKQLRGLEKKPAAYKSPQGNQGNFHLRAAITNHIALTRAVACRPEDVVVTAGAQQAFDLLARILVTPGETVVAVEDPGYPPMRVAFAAAGARIVPVPVDEEGLVVDSLPPGVSVICVCPSHQFPLGVTMSKCRRTALVNFARQHGAVIVEDDYDGEFRYEGNPLQSLRAADPADVVFYVGTFSKCMLPSLRLGFMVVPDWARRTLVAAKNCLDWHCSTPLQTGVCAFIAEGHLAHHVRKMRQIYRRRRQLLLDLLKRDFSDWLEPIPSLYGMHIAAWARPGVDLDAAVDALAARAVKIHTLERYHLMQSPRSGLVFGYGAVDLPEIERGLAALKEVLSRSRLCTGADIFEV</sequence>
<comment type="caution">
    <text evidence="7">The sequence shown here is derived from an EMBL/GenBank/DDBJ whole genome shotgun (WGS) entry which is preliminary data.</text>
</comment>
<dbReference type="GO" id="GO:0008483">
    <property type="term" value="F:transaminase activity"/>
    <property type="evidence" value="ECO:0007669"/>
    <property type="project" value="UniProtKB-KW"/>
</dbReference>
<dbReference type="AlphaFoldDB" id="A0A369UQ64"/>